<comment type="caution">
    <text evidence="2">The sequence shown here is derived from an EMBL/GenBank/DDBJ whole genome shotgun (WGS) entry which is preliminary data.</text>
</comment>
<reference evidence="2" key="1">
    <citation type="journal article" date="2019" name="bioRxiv">
        <title>The Genome of the Zebra Mussel, Dreissena polymorpha: A Resource for Invasive Species Research.</title>
        <authorList>
            <person name="McCartney M.A."/>
            <person name="Auch B."/>
            <person name="Kono T."/>
            <person name="Mallez S."/>
            <person name="Zhang Y."/>
            <person name="Obille A."/>
            <person name="Becker A."/>
            <person name="Abrahante J.E."/>
            <person name="Garbe J."/>
            <person name="Badalamenti J.P."/>
            <person name="Herman A."/>
            <person name="Mangelson H."/>
            <person name="Liachko I."/>
            <person name="Sullivan S."/>
            <person name="Sone E.D."/>
            <person name="Koren S."/>
            <person name="Silverstein K.A.T."/>
            <person name="Beckman K.B."/>
            <person name="Gohl D.M."/>
        </authorList>
    </citation>
    <scope>NUCLEOTIDE SEQUENCE</scope>
    <source>
        <strain evidence="2">Duluth1</strain>
        <tissue evidence="2">Whole animal</tissue>
    </source>
</reference>
<name>A0A9D4QRE1_DREPO</name>
<evidence type="ECO:0000313" key="3">
    <source>
        <dbReference type="Proteomes" id="UP000828390"/>
    </source>
</evidence>
<dbReference type="AlphaFoldDB" id="A0A9D4QRE1"/>
<proteinExistence type="predicted"/>
<dbReference type="EMBL" id="JAIWYP010000004">
    <property type="protein sequence ID" value="KAH3839520.1"/>
    <property type="molecule type" value="Genomic_DNA"/>
</dbReference>
<evidence type="ECO:0000256" key="1">
    <source>
        <dbReference type="SAM" id="Coils"/>
    </source>
</evidence>
<gene>
    <name evidence="2" type="ORF">DPMN_112951</name>
</gene>
<keyword evidence="1" id="KW-0175">Coiled coil</keyword>
<accession>A0A9D4QRE1</accession>
<feature type="coiled-coil region" evidence="1">
    <location>
        <begin position="97"/>
        <end position="131"/>
    </location>
</feature>
<sequence>MASGGNGSVNLGDSGYIKLSGRNNWSDDESRKLRNLKLELNNAKRELKETIAKWHKDNATSRRQVSQLTKKNLQLKLDLQSSIEEKEQAKIQMNDTLLAKDIDLEDARNRIKRLEKLLKDYEMAVRKSAENNPLVRSSTEYNERIKDCIDTKEELKRFNVLINKLGTILVETIDAKLTEKMDKFEEKMEKVEATHIRVETIDAKLNQMMAMMQTLITPNDYVRRRHDCIPSMEETSSEME</sequence>
<dbReference type="Proteomes" id="UP000828390">
    <property type="component" value="Unassembled WGS sequence"/>
</dbReference>
<protein>
    <submittedName>
        <fullName evidence="2">Uncharacterized protein</fullName>
    </submittedName>
</protein>
<feature type="coiled-coil region" evidence="1">
    <location>
        <begin position="26"/>
        <end position="57"/>
    </location>
</feature>
<organism evidence="2 3">
    <name type="scientific">Dreissena polymorpha</name>
    <name type="common">Zebra mussel</name>
    <name type="synonym">Mytilus polymorpha</name>
    <dbReference type="NCBI Taxonomy" id="45954"/>
    <lineage>
        <taxon>Eukaryota</taxon>
        <taxon>Metazoa</taxon>
        <taxon>Spiralia</taxon>
        <taxon>Lophotrochozoa</taxon>
        <taxon>Mollusca</taxon>
        <taxon>Bivalvia</taxon>
        <taxon>Autobranchia</taxon>
        <taxon>Heteroconchia</taxon>
        <taxon>Euheterodonta</taxon>
        <taxon>Imparidentia</taxon>
        <taxon>Neoheterodontei</taxon>
        <taxon>Myida</taxon>
        <taxon>Dreissenoidea</taxon>
        <taxon>Dreissenidae</taxon>
        <taxon>Dreissena</taxon>
    </lineage>
</organism>
<keyword evidence="3" id="KW-1185">Reference proteome</keyword>
<evidence type="ECO:0000313" key="2">
    <source>
        <dbReference type="EMBL" id="KAH3839520.1"/>
    </source>
</evidence>
<reference evidence="2" key="2">
    <citation type="submission" date="2020-11" db="EMBL/GenBank/DDBJ databases">
        <authorList>
            <person name="McCartney M.A."/>
            <person name="Auch B."/>
            <person name="Kono T."/>
            <person name="Mallez S."/>
            <person name="Becker A."/>
            <person name="Gohl D.M."/>
            <person name="Silverstein K.A.T."/>
            <person name="Koren S."/>
            <person name="Bechman K.B."/>
            <person name="Herman A."/>
            <person name="Abrahante J.E."/>
            <person name="Garbe J."/>
        </authorList>
    </citation>
    <scope>NUCLEOTIDE SEQUENCE</scope>
    <source>
        <strain evidence="2">Duluth1</strain>
        <tissue evidence="2">Whole animal</tissue>
    </source>
</reference>